<name>A0A1H6CDE6_9VIBR</name>
<protein>
    <submittedName>
        <fullName evidence="2">Acetyltransferase (GNAT) domain-containing protein</fullName>
    </submittedName>
</protein>
<keyword evidence="3" id="KW-1185">Reference proteome</keyword>
<accession>A0A1H6CDE6</accession>
<evidence type="ECO:0000313" key="2">
    <source>
        <dbReference type="EMBL" id="SEG70974.1"/>
    </source>
</evidence>
<dbReference type="PROSITE" id="PS51186">
    <property type="entry name" value="GNAT"/>
    <property type="match status" value="1"/>
</dbReference>
<feature type="domain" description="N-acetyltransferase" evidence="1">
    <location>
        <begin position="1"/>
        <end position="129"/>
    </location>
</feature>
<dbReference type="GO" id="GO:0016747">
    <property type="term" value="F:acyltransferase activity, transferring groups other than amino-acyl groups"/>
    <property type="evidence" value="ECO:0007669"/>
    <property type="project" value="InterPro"/>
</dbReference>
<evidence type="ECO:0000259" key="1">
    <source>
        <dbReference type="PROSITE" id="PS51186"/>
    </source>
</evidence>
<evidence type="ECO:0000313" key="3">
    <source>
        <dbReference type="Proteomes" id="UP000236721"/>
    </source>
</evidence>
<dbReference type="RefSeq" id="WP_103882391.1">
    <property type="nucleotide sequence ID" value="NZ_FNVG01000036.1"/>
</dbReference>
<organism evidence="2 3">
    <name type="scientific">Vibrio hangzhouensis</name>
    <dbReference type="NCBI Taxonomy" id="462991"/>
    <lineage>
        <taxon>Bacteria</taxon>
        <taxon>Pseudomonadati</taxon>
        <taxon>Pseudomonadota</taxon>
        <taxon>Gammaproteobacteria</taxon>
        <taxon>Vibrionales</taxon>
        <taxon>Vibrionaceae</taxon>
        <taxon>Vibrio</taxon>
    </lineage>
</organism>
<dbReference type="SUPFAM" id="SSF55729">
    <property type="entry name" value="Acyl-CoA N-acyltransferases (Nat)"/>
    <property type="match status" value="1"/>
</dbReference>
<dbReference type="OrthoDB" id="7845888at2"/>
<dbReference type="EMBL" id="FNVG01000036">
    <property type="protein sequence ID" value="SEG70974.1"/>
    <property type="molecule type" value="Genomic_DNA"/>
</dbReference>
<dbReference type="Proteomes" id="UP000236721">
    <property type="component" value="Unassembled WGS sequence"/>
</dbReference>
<gene>
    <name evidence="2" type="ORF">SAMN04488244_13623</name>
</gene>
<reference evidence="3" key="1">
    <citation type="submission" date="2016-10" db="EMBL/GenBank/DDBJ databases">
        <authorList>
            <person name="Varghese N."/>
            <person name="Submissions S."/>
        </authorList>
    </citation>
    <scope>NUCLEOTIDE SEQUENCE [LARGE SCALE GENOMIC DNA]</scope>
    <source>
        <strain evidence="3">CGMCC 1.7062</strain>
    </source>
</reference>
<dbReference type="CDD" id="cd04301">
    <property type="entry name" value="NAT_SF"/>
    <property type="match status" value="1"/>
</dbReference>
<dbReference type="InterPro" id="IPR000182">
    <property type="entry name" value="GNAT_dom"/>
</dbReference>
<keyword evidence="2" id="KW-0808">Transferase</keyword>
<dbReference type="InterPro" id="IPR016181">
    <property type="entry name" value="Acyl_CoA_acyltransferase"/>
</dbReference>
<dbReference type="AlphaFoldDB" id="A0A1H6CDE6"/>
<dbReference type="Pfam" id="PF13508">
    <property type="entry name" value="Acetyltransf_7"/>
    <property type="match status" value="1"/>
</dbReference>
<proteinExistence type="predicted"/>
<sequence>MDTLNFGVLDPIKLPIVKKLYKAHYPAGKPKSDERILTLSKNHAVAAIVRFRTIEQYRLMTGMLVIPEHRGLGLGHQLMQYLQSNELQSDDFCFALAHLEDFYHQHGFEVIAEEALPGPLKQLFSRYIHGGKSLVAMCYIDPS</sequence>
<dbReference type="Gene3D" id="3.40.630.30">
    <property type="match status" value="1"/>
</dbReference>